<gene>
    <name evidence="2" type="ORF">SAMN02745165_02415</name>
</gene>
<evidence type="ECO:0000313" key="2">
    <source>
        <dbReference type="EMBL" id="SHJ45018.1"/>
    </source>
</evidence>
<keyword evidence="1" id="KW-1133">Transmembrane helix</keyword>
<dbReference type="STRING" id="1122189.SAMN02745165_02415"/>
<reference evidence="2 3" key="1">
    <citation type="submission" date="2016-11" db="EMBL/GenBank/DDBJ databases">
        <authorList>
            <person name="Jaros S."/>
            <person name="Januszkiewicz K."/>
            <person name="Wedrychowicz H."/>
        </authorList>
    </citation>
    <scope>NUCLEOTIDE SEQUENCE [LARGE SCALE GENOMIC DNA]</scope>
    <source>
        <strain evidence="2 3">DSM 5091</strain>
    </source>
</reference>
<sequence>MNSIVTIILSLIPFVVVGGWLVYKATKSKHSFLAKPGGSPQKIRVGDKNYIVRKKSRILAVEKKTGKEVIVTTCGFENEQTQLDEELKTLPEGVKIRYKLDNGIFSPEESDWLAGEDFSFSGVTQVEEYEQE</sequence>
<evidence type="ECO:0000256" key="1">
    <source>
        <dbReference type="SAM" id="Phobius"/>
    </source>
</evidence>
<dbReference type="AlphaFoldDB" id="A0A1M6JEA0"/>
<organism evidence="2 3">
    <name type="scientific">Malonomonas rubra DSM 5091</name>
    <dbReference type="NCBI Taxonomy" id="1122189"/>
    <lineage>
        <taxon>Bacteria</taxon>
        <taxon>Pseudomonadati</taxon>
        <taxon>Thermodesulfobacteriota</taxon>
        <taxon>Desulfuromonadia</taxon>
        <taxon>Desulfuromonadales</taxon>
        <taxon>Geopsychrobacteraceae</taxon>
        <taxon>Malonomonas</taxon>
    </lineage>
</organism>
<keyword evidence="1" id="KW-0472">Membrane</keyword>
<keyword evidence="3" id="KW-1185">Reference proteome</keyword>
<keyword evidence="1" id="KW-0812">Transmembrane</keyword>
<dbReference type="Proteomes" id="UP000184171">
    <property type="component" value="Unassembled WGS sequence"/>
</dbReference>
<dbReference type="EMBL" id="FQZT01000008">
    <property type="protein sequence ID" value="SHJ45018.1"/>
    <property type="molecule type" value="Genomic_DNA"/>
</dbReference>
<evidence type="ECO:0000313" key="3">
    <source>
        <dbReference type="Proteomes" id="UP000184171"/>
    </source>
</evidence>
<protein>
    <submittedName>
        <fullName evidence="2">Uncharacterized protein</fullName>
    </submittedName>
</protein>
<feature type="transmembrane region" description="Helical" evidence="1">
    <location>
        <begin position="6"/>
        <end position="23"/>
    </location>
</feature>
<name>A0A1M6JEA0_MALRU</name>
<accession>A0A1M6JEA0</accession>
<proteinExistence type="predicted"/>